<reference evidence="3 4" key="1">
    <citation type="submission" date="2015-07" db="EMBL/GenBank/DDBJ databases">
        <title>Isolation and Genomic Characterization of a Novel Halophilic Metal-Reducing Deltaproteobacterium from the Deep Subsurface.</title>
        <authorList>
            <person name="Badalamenti J.P."/>
            <person name="Summers Z.M."/>
            <person name="Gralnick J.A."/>
            <person name="Bond D.R."/>
        </authorList>
    </citation>
    <scope>NUCLEOTIDE SEQUENCE [LARGE SCALE GENOMIC DNA]</scope>
    <source>
        <strain evidence="3 4">WTL</strain>
    </source>
</reference>
<dbReference type="RefSeq" id="WP_053550829.1">
    <property type="nucleotide sequence ID" value="NZ_CP010802.1"/>
</dbReference>
<dbReference type="PROSITE" id="PS50110">
    <property type="entry name" value="RESPONSE_REGULATORY"/>
    <property type="match status" value="1"/>
</dbReference>
<evidence type="ECO:0000313" key="3">
    <source>
        <dbReference type="EMBL" id="ALC16760.1"/>
    </source>
</evidence>
<dbReference type="OrthoDB" id="9793549at2"/>
<dbReference type="PATRIC" id="fig|1603606.3.peg.2154"/>
<dbReference type="PANTHER" id="PTHR44520">
    <property type="entry name" value="RESPONSE REGULATOR RCP1-RELATED"/>
    <property type="match status" value="1"/>
</dbReference>
<evidence type="ECO:0000256" key="1">
    <source>
        <dbReference type="PROSITE-ProRule" id="PRU00169"/>
    </source>
</evidence>
<dbReference type="CDD" id="cd17557">
    <property type="entry name" value="REC_Rcp-like"/>
    <property type="match status" value="1"/>
</dbReference>
<proteinExistence type="predicted"/>
<protein>
    <submittedName>
        <fullName evidence="3">Response regulator receiver protein</fullName>
    </submittedName>
</protein>
<dbReference type="SMART" id="SM00448">
    <property type="entry name" value="REC"/>
    <property type="match status" value="1"/>
</dbReference>
<sequence>MRDLRTPLTILIADEDADGRLMIRQVFEEARLINSLRFVEGGEDLLDYLYCRGAYAAAGSAPRPGLILVDLNIPDTKVREALQAIKGHTHLKEIPVVVATNSRAEEDLLRTCDLGVHCFIAKPISFSALVDTVKSLHNYWFEIVAAPGVECGGIDD</sequence>
<gene>
    <name evidence="3" type="ORF">DSOUD_1992</name>
</gene>
<dbReference type="GO" id="GO:0000160">
    <property type="term" value="P:phosphorelay signal transduction system"/>
    <property type="evidence" value="ECO:0007669"/>
    <property type="project" value="InterPro"/>
</dbReference>
<dbReference type="EMBL" id="CP010802">
    <property type="protein sequence ID" value="ALC16760.1"/>
    <property type="molecule type" value="Genomic_DNA"/>
</dbReference>
<dbReference type="InterPro" id="IPR011006">
    <property type="entry name" value="CheY-like_superfamily"/>
</dbReference>
<dbReference type="InterPro" id="IPR052893">
    <property type="entry name" value="TCS_response_regulator"/>
</dbReference>
<name>A0A0M4D6W0_9BACT</name>
<dbReference type="InterPro" id="IPR001789">
    <property type="entry name" value="Sig_transdc_resp-reg_receiver"/>
</dbReference>
<keyword evidence="4" id="KW-1185">Reference proteome</keyword>
<organism evidence="3 4">
    <name type="scientific">Desulfuromonas soudanensis</name>
    <dbReference type="NCBI Taxonomy" id="1603606"/>
    <lineage>
        <taxon>Bacteria</taxon>
        <taxon>Pseudomonadati</taxon>
        <taxon>Thermodesulfobacteriota</taxon>
        <taxon>Desulfuromonadia</taxon>
        <taxon>Desulfuromonadales</taxon>
        <taxon>Desulfuromonadaceae</taxon>
        <taxon>Desulfuromonas</taxon>
    </lineage>
</organism>
<dbReference type="Proteomes" id="UP000057158">
    <property type="component" value="Chromosome"/>
</dbReference>
<dbReference type="STRING" id="1603606.DSOUD_1992"/>
<accession>A0A0M4D6W0</accession>
<dbReference type="SUPFAM" id="SSF52172">
    <property type="entry name" value="CheY-like"/>
    <property type="match status" value="1"/>
</dbReference>
<dbReference type="Gene3D" id="3.40.50.2300">
    <property type="match status" value="1"/>
</dbReference>
<dbReference type="AlphaFoldDB" id="A0A0M4D6W0"/>
<dbReference type="PANTHER" id="PTHR44520:SF2">
    <property type="entry name" value="RESPONSE REGULATOR RCP1"/>
    <property type="match status" value="1"/>
</dbReference>
<feature type="modified residue" description="4-aspartylphosphate" evidence="1">
    <location>
        <position position="70"/>
    </location>
</feature>
<dbReference type="Pfam" id="PF00072">
    <property type="entry name" value="Response_reg"/>
    <property type="match status" value="1"/>
</dbReference>
<feature type="domain" description="Response regulatory" evidence="2">
    <location>
        <begin position="9"/>
        <end position="137"/>
    </location>
</feature>
<dbReference type="KEGG" id="des:DSOUD_1992"/>
<evidence type="ECO:0000259" key="2">
    <source>
        <dbReference type="PROSITE" id="PS50110"/>
    </source>
</evidence>
<evidence type="ECO:0000313" key="4">
    <source>
        <dbReference type="Proteomes" id="UP000057158"/>
    </source>
</evidence>
<keyword evidence="1" id="KW-0597">Phosphoprotein</keyword>